<comment type="caution">
    <text evidence="1">The sequence shown here is derived from an EMBL/GenBank/DDBJ whole genome shotgun (WGS) entry which is preliminary data.</text>
</comment>
<proteinExistence type="predicted"/>
<protein>
    <submittedName>
        <fullName evidence="1">Uncharacterized protein</fullName>
    </submittedName>
</protein>
<gene>
    <name evidence="1" type="ORF">Vadar_013862</name>
</gene>
<keyword evidence="2" id="KW-1185">Reference proteome</keyword>
<dbReference type="EMBL" id="CM037160">
    <property type="protein sequence ID" value="KAH7840184.1"/>
    <property type="molecule type" value="Genomic_DNA"/>
</dbReference>
<dbReference type="Proteomes" id="UP000828048">
    <property type="component" value="Chromosome 10"/>
</dbReference>
<evidence type="ECO:0000313" key="1">
    <source>
        <dbReference type="EMBL" id="KAH7840184.1"/>
    </source>
</evidence>
<reference evidence="1 2" key="1">
    <citation type="journal article" date="2021" name="Hortic Res">
        <title>High-quality reference genome and annotation aids understanding of berry development for evergreen blueberry (Vaccinium darrowii).</title>
        <authorList>
            <person name="Yu J."/>
            <person name="Hulse-Kemp A.M."/>
            <person name="Babiker E."/>
            <person name="Staton M."/>
        </authorList>
    </citation>
    <scope>NUCLEOTIDE SEQUENCE [LARGE SCALE GENOMIC DNA]</scope>
    <source>
        <strain evidence="2">cv. NJ 8807/NJ 8810</strain>
        <tissue evidence="1">Young leaf</tissue>
    </source>
</reference>
<name>A0ACB7XHA3_9ERIC</name>
<evidence type="ECO:0000313" key="2">
    <source>
        <dbReference type="Proteomes" id="UP000828048"/>
    </source>
</evidence>
<sequence>MELDSFAIAAARAVAIVIVILMIWLGWSVLNWVWLTPKKLEMCLRKQGLNGNSYRLLFGDVKESTKMTNEARSSPISLARHRASCLDPHSSHHHHLRFVPTKRIRRMKEIDKEVRASLRAIIDKRLKAIKAGEASQQKEPEAIGGDASENQMPFPRHRRPLIHLQC</sequence>
<accession>A0ACB7XHA3</accession>
<organism evidence="1 2">
    <name type="scientific">Vaccinium darrowii</name>
    <dbReference type="NCBI Taxonomy" id="229202"/>
    <lineage>
        <taxon>Eukaryota</taxon>
        <taxon>Viridiplantae</taxon>
        <taxon>Streptophyta</taxon>
        <taxon>Embryophyta</taxon>
        <taxon>Tracheophyta</taxon>
        <taxon>Spermatophyta</taxon>
        <taxon>Magnoliopsida</taxon>
        <taxon>eudicotyledons</taxon>
        <taxon>Gunneridae</taxon>
        <taxon>Pentapetalae</taxon>
        <taxon>asterids</taxon>
        <taxon>Ericales</taxon>
        <taxon>Ericaceae</taxon>
        <taxon>Vaccinioideae</taxon>
        <taxon>Vaccinieae</taxon>
        <taxon>Vaccinium</taxon>
    </lineage>
</organism>